<protein>
    <submittedName>
        <fullName evidence="2">Uncharacterized protein</fullName>
    </submittedName>
</protein>
<feature type="compositionally biased region" description="Polar residues" evidence="1">
    <location>
        <begin position="98"/>
        <end position="108"/>
    </location>
</feature>
<feature type="compositionally biased region" description="Basic and acidic residues" evidence="1">
    <location>
        <begin position="284"/>
        <end position="313"/>
    </location>
</feature>
<sequence>MASPSSSNRVQVLGTFWENEAFSGSRNLPGGIPEREKQVIDDGLGGRLSEVEKRRTAGQSSPPPVPPRPKRSVGKGADTAITPSAEDDGEEEGDRETPLSNEESQSLTPDGPNVRELKEQSQQAHRKIEELTAQHRDCARNIQALNDQISTLEEQNIDLITAGSAGKAQRAELRRQIDDLRGKLEQANIQEDALRRELEDSRQMENNLRKQLVEAELQAVRQLRDSENREYELQQQLHRAEREREEAVAQGQRGLVSGQHSQGDSGLQTPGTQQVVGGRSPDYGTREQQREDHLLGQENRELVRTRPVARSEAESAAGRELARPQKKKKERKEQRGGLYRSRNNKTAV</sequence>
<reference evidence="2 3" key="1">
    <citation type="submission" date="2016-10" db="EMBL/GenBank/DDBJ databases">
        <title>Draft genome sequence of Coniochaeta ligniaria NRRL30616, a lignocellulolytic fungus for bioabatement of inhibitors in plant biomass hydrolysates.</title>
        <authorList>
            <consortium name="DOE Joint Genome Institute"/>
            <person name="Jimenez D.J."/>
            <person name="Hector R.E."/>
            <person name="Riley R."/>
            <person name="Sun H."/>
            <person name="Grigoriev I.V."/>
            <person name="Van Elsas J.D."/>
            <person name="Nichols N.N."/>
        </authorList>
    </citation>
    <scope>NUCLEOTIDE SEQUENCE [LARGE SCALE GENOMIC DNA]</scope>
    <source>
        <strain evidence="2 3">NRRL 30616</strain>
    </source>
</reference>
<keyword evidence="3" id="KW-1185">Reference proteome</keyword>
<evidence type="ECO:0000313" key="2">
    <source>
        <dbReference type="EMBL" id="OIW30870.1"/>
    </source>
</evidence>
<accession>A0A1J7ITP8</accession>
<name>A0A1J7ITP8_9PEZI</name>
<evidence type="ECO:0000313" key="3">
    <source>
        <dbReference type="Proteomes" id="UP000182658"/>
    </source>
</evidence>
<dbReference type="AlphaFoldDB" id="A0A1J7ITP8"/>
<feature type="compositionally biased region" description="Basic and acidic residues" evidence="1">
    <location>
        <begin position="232"/>
        <end position="247"/>
    </location>
</feature>
<feature type="region of interest" description="Disordered" evidence="1">
    <location>
        <begin position="19"/>
        <end position="126"/>
    </location>
</feature>
<dbReference type="OrthoDB" id="4226929at2759"/>
<gene>
    <name evidence="2" type="ORF">CONLIGDRAFT_293198</name>
</gene>
<dbReference type="Proteomes" id="UP000182658">
    <property type="component" value="Unassembled WGS sequence"/>
</dbReference>
<proteinExistence type="predicted"/>
<feature type="region of interest" description="Disordered" evidence="1">
    <location>
        <begin position="232"/>
        <end position="348"/>
    </location>
</feature>
<feature type="compositionally biased region" description="Acidic residues" evidence="1">
    <location>
        <begin position="85"/>
        <end position="94"/>
    </location>
</feature>
<feature type="compositionally biased region" description="Polar residues" evidence="1">
    <location>
        <begin position="258"/>
        <end position="275"/>
    </location>
</feature>
<dbReference type="EMBL" id="KV875096">
    <property type="protein sequence ID" value="OIW30870.1"/>
    <property type="molecule type" value="Genomic_DNA"/>
</dbReference>
<organism evidence="2 3">
    <name type="scientific">Coniochaeta ligniaria NRRL 30616</name>
    <dbReference type="NCBI Taxonomy" id="1408157"/>
    <lineage>
        <taxon>Eukaryota</taxon>
        <taxon>Fungi</taxon>
        <taxon>Dikarya</taxon>
        <taxon>Ascomycota</taxon>
        <taxon>Pezizomycotina</taxon>
        <taxon>Sordariomycetes</taxon>
        <taxon>Sordariomycetidae</taxon>
        <taxon>Coniochaetales</taxon>
        <taxon>Coniochaetaceae</taxon>
        <taxon>Coniochaeta</taxon>
    </lineage>
</organism>
<dbReference type="InParanoid" id="A0A1J7ITP8"/>
<evidence type="ECO:0000256" key="1">
    <source>
        <dbReference type="SAM" id="MobiDB-lite"/>
    </source>
</evidence>
<dbReference type="Gene3D" id="1.10.287.1490">
    <property type="match status" value="1"/>
</dbReference>